<evidence type="ECO:0000256" key="2">
    <source>
        <dbReference type="ARBA" id="ARBA00022451"/>
    </source>
</evidence>
<keyword evidence="3" id="KW-0812">Transmembrane</keyword>
<evidence type="ECO:0000256" key="6">
    <source>
        <dbReference type="ARBA" id="ARBA00022989"/>
    </source>
</evidence>
<dbReference type="PANTHER" id="PTHR16675:SF242">
    <property type="entry name" value="MAJOR HISTOCOMPATIBILITY COMPLEX CLASS I-RELATED GENE PROTEIN"/>
    <property type="match status" value="1"/>
</dbReference>
<keyword evidence="9" id="KW-0325">Glycoprotein</keyword>
<feature type="domain" description="Ig-like" evidence="10">
    <location>
        <begin position="38"/>
        <end position="133"/>
    </location>
</feature>
<dbReference type="InterPro" id="IPR003006">
    <property type="entry name" value="Ig/MHC_CS"/>
</dbReference>
<reference evidence="11 12" key="1">
    <citation type="journal article" date="2012" name="Genome Biol.">
        <title>Sequencing three crocodilian genomes to illuminate the evolution of archosaurs and amniotes.</title>
        <authorList>
            <person name="St John J.A."/>
            <person name="Braun E.L."/>
            <person name="Isberg S.R."/>
            <person name="Miles L.G."/>
            <person name="Chong A.Y."/>
            <person name="Gongora J."/>
            <person name="Dalzell P."/>
            <person name="Moran C."/>
            <person name="Bed'hom B."/>
            <person name="Abzhanov A."/>
            <person name="Burgess S.C."/>
            <person name="Cooksey A.M."/>
            <person name="Castoe T.A."/>
            <person name="Crawford N.G."/>
            <person name="Densmore L.D."/>
            <person name="Drew J.C."/>
            <person name="Edwards S.V."/>
            <person name="Faircloth B.C."/>
            <person name="Fujita M.K."/>
            <person name="Greenwold M.J."/>
            <person name="Hoffmann F.G."/>
            <person name="Howard J.M."/>
            <person name="Iguchi T."/>
            <person name="Janes D.E."/>
            <person name="Khan S.Y."/>
            <person name="Kohno S."/>
            <person name="de Koning A.J."/>
            <person name="Lance S.L."/>
            <person name="McCarthy F.M."/>
            <person name="McCormack J.E."/>
            <person name="Merchant M.E."/>
            <person name="Peterson D.G."/>
            <person name="Pollock D.D."/>
            <person name="Pourmand N."/>
            <person name="Raney B.J."/>
            <person name="Roessler K.A."/>
            <person name="Sanford J.R."/>
            <person name="Sawyer R.H."/>
            <person name="Schmidt C.J."/>
            <person name="Triplett E.W."/>
            <person name="Tuberville T.D."/>
            <person name="Venegas-Anaya M."/>
            <person name="Howard J.T."/>
            <person name="Jarvis E.D."/>
            <person name="Guillette L.J.Jr."/>
            <person name="Glenn T.C."/>
            <person name="Green R.E."/>
            <person name="Ray D.A."/>
        </authorList>
    </citation>
    <scope>NUCLEOTIDE SEQUENCE [LARGE SCALE GENOMIC DNA]</scope>
    <source>
        <strain evidence="11">KSC_2009_1</strain>
    </source>
</reference>
<dbReference type="FunFam" id="2.60.40.10:FF:000204">
    <property type="entry name" value="Major histocompatibility complex, class I-related protein"/>
    <property type="match status" value="1"/>
</dbReference>
<dbReference type="Proteomes" id="UP000050525">
    <property type="component" value="Unassembled WGS sequence"/>
</dbReference>
<dbReference type="InterPro" id="IPR050208">
    <property type="entry name" value="MHC_class-I_related"/>
</dbReference>
<dbReference type="GO" id="GO:0009897">
    <property type="term" value="C:external side of plasma membrane"/>
    <property type="evidence" value="ECO:0007669"/>
    <property type="project" value="TreeGrafter"/>
</dbReference>
<dbReference type="SMART" id="SM00407">
    <property type="entry name" value="IGc1"/>
    <property type="match status" value="1"/>
</dbReference>
<dbReference type="GO" id="GO:0042612">
    <property type="term" value="C:MHC class I protein complex"/>
    <property type="evidence" value="ECO:0007669"/>
    <property type="project" value="UniProtKB-KW"/>
</dbReference>
<dbReference type="InterPro" id="IPR003597">
    <property type="entry name" value="Ig_C1-set"/>
</dbReference>
<dbReference type="PANTHER" id="PTHR16675">
    <property type="entry name" value="MHC CLASS I-RELATED"/>
    <property type="match status" value="1"/>
</dbReference>
<name>A0A151M5H0_ALLMI</name>
<evidence type="ECO:0000256" key="7">
    <source>
        <dbReference type="ARBA" id="ARBA00023136"/>
    </source>
</evidence>
<keyword evidence="4" id="KW-0732">Signal</keyword>
<evidence type="ECO:0000259" key="10">
    <source>
        <dbReference type="PROSITE" id="PS50835"/>
    </source>
</evidence>
<dbReference type="InterPro" id="IPR013783">
    <property type="entry name" value="Ig-like_fold"/>
</dbReference>
<dbReference type="EMBL" id="AKHW03006576">
    <property type="protein sequence ID" value="KYO19731.1"/>
    <property type="molecule type" value="Genomic_DNA"/>
</dbReference>
<dbReference type="PROSITE" id="PS00290">
    <property type="entry name" value="IG_MHC"/>
    <property type="match status" value="1"/>
</dbReference>
<gene>
    <name evidence="11" type="ORF">Y1Q_0007719</name>
</gene>
<accession>A0A151M5H0</accession>
<evidence type="ECO:0000256" key="5">
    <source>
        <dbReference type="ARBA" id="ARBA00022859"/>
    </source>
</evidence>
<dbReference type="InterPro" id="IPR036179">
    <property type="entry name" value="Ig-like_dom_sf"/>
</dbReference>
<comment type="caution">
    <text evidence="11">The sequence shown here is derived from an EMBL/GenBank/DDBJ whole genome shotgun (WGS) entry which is preliminary data.</text>
</comment>
<dbReference type="GO" id="GO:0002474">
    <property type="term" value="P:antigen processing and presentation of peptide antigen via MHC class I"/>
    <property type="evidence" value="ECO:0007669"/>
    <property type="project" value="UniProtKB-KW"/>
</dbReference>
<evidence type="ECO:0000256" key="4">
    <source>
        <dbReference type="ARBA" id="ARBA00022729"/>
    </source>
</evidence>
<dbReference type="Pfam" id="PF07654">
    <property type="entry name" value="C1-set"/>
    <property type="match status" value="1"/>
</dbReference>
<dbReference type="PROSITE" id="PS50835">
    <property type="entry name" value="IG_LIKE"/>
    <property type="match status" value="1"/>
</dbReference>
<protein>
    <submittedName>
        <fullName evidence="11">Class I histocompatibility antigen, Gogo-C*0202 alpha chain-like</fullName>
    </submittedName>
</protein>
<dbReference type="Gene3D" id="2.60.40.10">
    <property type="entry name" value="Immunoglobulins"/>
    <property type="match status" value="1"/>
</dbReference>
<sequence>MSENQRSAVWDPISAAPSPAQPCLLSPVLLPQCRLPLPEVGAGAERPVAQVSDRPSRDGCTTLSCLVHSFYPKDISVISLKNGETQPQETSHSAVLHSTDGTYQTWATIKINQSNNHDYTCSVEHVSLGAALRVAWDKSRMGE</sequence>
<proteinExistence type="predicted"/>
<evidence type="ECO:0000256" key="1">
    <source>
        <dbReference type="ARBA" id="ARBA00004479"/>
    </source>
</evidence>
<keyword evidence="6" id="KW-1133">Transmembrane helix</keyword>
<dbReference type="AlphaFoldDB" id="A0A151M5H0"/>
<keyword evidence="5" id="KW-0391">Immunity</keyword>
<dbReference type="InterPro" id="IPR007110">
    <property type="entry name" value="Ig-like_dom"/>
</dbReference>
<evidence type="ECO:0000256" key="8">
    <source>
        <dbReference type="ARBA" id="ARBA00023157"/>
    </source>
</evidence>
<dbReference type="SUPFAM" id="SSF48726">
    <property type="entry name" value="Immunoglobulin"/>
    <property type="match status" value="1"/>
</dbReference>
<evidence type="ECO:0000256" key="3">
    <source>
        <dbReference type="ARBA" id="ARBA00022692"/>
    </source>
</evidence>
<keyword evidence="12" id="KW-1185">Reference proteome</keyword>
<evidence type="ECO:0000313" key="12">
    <source>
        <dbReference type="Proteomes" id="UP000050525"/>
    </source>
</evidence>
<dbReference type="GO" id="GO:0005615">
    <property type="term" value="C:extracellular space"/>
    <property type="evidence" value="ECO:0007669"/>
    <property type="project" value="TreeGrafter"/>
</dbReference>
<dbReference type="GO" id="GO:0006955">
    <property type="term" value="P:immune response"/>
    <property type="evidence" value="ECO:0007669"/>
    <property type="project" value="TreeGrafter"/>
</dbReference>
<organism evidence="11 12">
    <name type="scientific">Alligator mississippiensis</name>
    <name type="common">American alligator</name>
    <dbReference type="NCBI Taxonomy" id="8496"/>
    <lineage>
        <taxon>Eukaryota</taxon>
        <taxon>Metazoa</taxon>
        <taxon>Chordata</taxon>
        <taxon>Craniata</taxon>
        <taxon>Vertebrata</taxon>
        <taxon>Euteleostomi</taxon>
        <taxon>Archelosauria</taxon>
        <taxon>Archosauria</taxon>
        <taxon>Crocodylia</taxon>
        <taxon>Alligatoridae</taxon>
        <taxon>Alligatorinae</taxon>
        <taxon>Alligator</taxon>
    </lineage>
</organism>
<comment type="subcellular location">
    <subcellularLocation>
        <location evidence="1">Membrane</location>
        <topology evidence="1">Single-pass type I membrane protein</topology>
    </subcellularLocation>
</comment>
<keyword evidence="8" id="KW-1015">Disulfide bond</keyword>
<evidence type="ECO:0000256" key="9">
    <source>
        <dbReference type="ARBA" id="ARBA00023180"/>
    </source>
</evidence>
<evidence type="ECO:0000313" key="11">
    <source>
        <dbReference type="EMBL" id="KYO19731.1"/>
    </source>
</evidence>
<keyword evidence="2" id="KW-0490">MHC I</keyword>
<keyword evidence="7" id="KW-0472">Membrane</keyword>